<feature type="transmembrane region" description="Helical" evidence="2">
    <location>
        <begin position="331"/>
        <end position="352"/>
    </location>
</feature>
<feature type="transmembrane region" description="Helical" evidence="2">
    <location>
        <begin position="389"/>
        <end position="406"/>
    </location>
</feature>
<dbReference type="Proteomes" id="UP001521911">
    <property type="component" value="Unassembled WGS sequence"/>
</dbReference>
<feature type="transmembrane region" description="Helical" evidence="2">
    <location>
        <begin position="247"/>
        <end position="266"/>
    </location>
</feature>
<feature type="transmembrane region" description="Helical" evidence="2">
    <location>
        <begin position="33"/>
        <end position="59"/>
    </location>
</feature>
<reference evidence="3 4" key="1">
    <citation type="submission" date="2022-02" db="EMBL/GenBank/DDBJ databases">
        <title>Uncovering new skin microbiome diversity through culturing and metagenomics.</title>
        <authorList>
            <person name="Conlan S."/>
            <person name="Deming C."/>
            <person name="Nisc Comparative Sequencing Program N."/>
            <person name="Segre J.A."/>
        </authorList>
    </citation>
    <scope>NUCLEOTIDE SEQUENCE [LARGE SCALE GENOMIC DNA]</scope>
    <source>
        <strain evidence="3 4">ACRQV</strain>
    </source>
</reference>
<feature type="transmembrane region" description="Helical" evidence="2">
    <location>
        <begin position="272"/>
        <end position="289"/>
    </location>
</feature>
<evidence type="ECO:0000256" key="2">
    <source>
        <dbReference type="SAM" id="Phobius"/>
    </source>
</evidence>
<keyword evidence="2" id="KW-0472">Membrane</keyword>
<gene>
    <name evidence="3" type="ORF">MHK08_05320</name>
</gene>
<dbReference type="EMBL" id="JAKRDF010000004">
    <property type="protein sequence ID" value="MCG7275886.1"/>
    <property type="molecule type" value="Genomic_DNA"/>
</dbReference>
<name>A0ABS9PT60_9CORY</name>
<feature type="region of interest" description="Disordered" evidence="1">
    <location>
        <begin position="1"/>
        <end position="28"/>
    </location>
</feature>
<evidence type="ECO:0000313" key="3">
    <source>
        <dbReference type="EMBL" id="MCG7275886.1"/>
    </source>
</evidence>
<feature type="transmembrane region" description="Helical" evidence="2">
    <location>
        <begin position="455"/>
        <end position="475"/>
    </location>
</feature>
<feature type="transmembrane region" description="Helical" evidence="2">
    <location>
        <begin position="482"/>
        <end position="502"/>
    </location>
</feature>
<keyword evidence="4" id="KW-1185">Reference proteome</keyword>
<sequence length="558" mass="59448">MQHLQTQHGQPLPQWQQRPPTPPKSPEEKEKTLIGVVAIAGTLITLVGIAFLVGMAIQAGLLGPLGRVVLAYMVSIALAGASLKFRGKAPEAGTTALLATSLYSALVTTLLVVTWLGWWPAWLGAIIMTMIYAAYVAFAHIKPEGFHSLTQMWLAIGMGFTAAVLTFTYGGSAWPAVLMPLVALVASALRKNDVLRGVGAVALFLVVAGLHLCDEPTPAAIKATAAGLSLVALVGLSVHFRTGVKTFGNIVAGFVVPVLMLILGMSQFNYEPATWIIVACLAGVVVVAWGHTQGWIALGAVPLFYACSLMATRFDFYSDSMMNPSDDPVRVWGNLLLTALFYAALIALLPYLRHLVLHLTWAVSIMIVAYVPWAATLFSAGGFYEVPRLPIEAALLGAALGAAWVRRKTIYGVAGNKFYAAVVALFALVLSMIAVVGVVSGLGLVIGGYDLVQPAWYTGHAVVSVAWMMLAAFLLIKRQEGFTGLGILLAVVATLKLTFFDLAALPGIFRALAFLFSGIVLLVIAVYRVRSTPTVEPMKQPAQQEQQQNAAGPQQPRS</sequence>
<feature type="transmembrane region" description="Helical" evidence="2">
    <location>
        <begin position="219"/>
        <end position="240"/>
    </location>
</feature>
<proteinExistence type="predicted"/>
<feature type="transmembrane region" description="Helical" evidence="2">
    <location>
        <begin position="508"/>
        <end position="529"/>
    </location>
</feature>
<feature type="transmembrane region" description="Helical" evidence="2">
    <location>
        <begin position="194"/>
        <end position="213"/>
    </location>
</feature>
<feature type="transmembrane region" description="Helical" evidence="2">
    <location>
        <begin position="65"/>
        <end position="83"/>
    </location>
</feature>
<evidence type="ECO:0000256" key="1">
    <source>
        <dbReference type="SAM" id="MobiDB-lite"/>
    </source>
</evidence>
<feature type="compositionally biased region" description="Polar residues" evidence="1">
    <location>
        <begin position="1"/>
        <end position="18"/>
    </location>
</feature>
<feature type="transmembrane region" description="Helical" evidence="2">
    <location>
        <begin position="359"/>
        <end position="383"/>
    </location>
</feature>
<feature type="transmembrane region" description="Helical" evidence="2">
    <location>
        <begin position="148"/>
        <end position="167"/>
    </location>
</feature>
<evidence type="ECO:0000313" key="4">
    <source>
        <dbReference type="Proteomes" id="UP001521911"/>
    </source>
</evidence>
<protein>
    <submittedName>
        <fullName evidence="3">DUF2339 domain-containing protein</fullName>
    </submittedName>
</protein>
<keyword evidence="2" id="KW-1133">Transmembrane helix</keyword>
<dbReference type="RefSeq" id="WP_239179776.1">
    <property type="nucleotide sequence ID" value="NZ_JAKRDF010000004.1"/>
</dbReference>
<feature type="region of interest" description="Disordered" evidence="1">
    <location>
        <begin position="537"/>
        <end position="558"/>
    </location>
</feature>
<feature type="transmembrane region" description="Helical" evidence="2">
    <location>
        <begin position="122"/>
        <end position="141"/>
    </location>
</feature>
<feature type="transmembrane region" description="Helical" evidence="2">
    <location>
        <begin position="418"/>
        <end position="449"/>
    </location>
</feature>
<keyword evidence="2" id="KW-0812">Transmembrane</keyword>
<feature type="compositionally biased region" description="Low complexity" evidence="1">
    <location>
        <begin position="540"/>
        <end position="558"/>
    </location>
</feature>
<accession>A0ABS9PT60</accession>
<feature type="transmembrane region" description="Helical" evidence="2">
    <location>
        <begin position="95"/>
        <end position="116"/>
    </location>
</feature>
<feature type="transmembrane region" description="Helical" evidence="2">
    <location>
        <begin position="294"/>
        <end position="311"/>
    </location>
</feature>
<organism evidence="3 4">
    <name type="scientific">Corynebacterium singulare</name>
    <dbReference type="NCBI Taxonomy" id="161899"/>
    <lineage>
        <taxon>Bacteria</taxon>
        <taxon>Bacillati</taxon>
        <taxon>Actinomycetota</taxon>
        <taxon>Actinomycetes</taxon>
        <taxon>Mycobacteriales</taxon>
        <taxon>Corynebacteriaceae</taxon>
        <taxon>Corynebacterium</taxon>
    </lineage>
</organism>
<comment type="caution">
    <text evidence="3">The sequence shown here is derived from an EMBL/GenBank/DDBJ whole genome shotgun (WGS) entry which is preliminary data.</text>
</comment>